<accession>A0A3L7IT11</accession>
<reference evidence="7 8" key="1">
    <citation type="submission" date="2018-10" db="EMBL/GenBank/DDBJ databases">
        <authorList>
            <person name="Li J."/>
        </authorList>
    </citation>
    <scope>NUCLEOTIDE SEQUENCE [LARGE SCALE GENOMIC DNA]</scope>
    <source>
        <strain evidence="7 8">ZD1-4</strain>
    </source>
</reference>
<dbReference type="GO" id="GO:0003677">
    <property type="term" value="F:DNA binding"/>
    <property type="evidence" value="ECO:0007669"/>
    <property type="project" value="InterPro"/>
</dbReference>
<comment type="caution">
    <text evidence="7">The sequence shown here is derived from an EMBL/GenBank/DDBJ whole genome shotgun (WGS) entry which is preliminary data.</text>
</comment>
<keyword evidence="4" id="KW-0804">Transcription</keyword>
<dbReference type="InterPro" id="IPR013249">
    <property type="entry name" value="RNA_pol_sigma70_r4_t2"/>
</dbReference>
<dbReference type="Gene3D" id="1.10.10.10">
    <property type="entry name" value="Winged helix-like DNA-binding domain superfamily/Winged helix DNA-binding domain"/>
    <property type="match status" value="1"/>
</dbReference>
<dbReference type="NCBIfam" id="TIGR02937">
    <property type="entry name" value="sigma70-ECF"/>
    <property type="match status" value="1"/>
</dbReference>
<evidence type="ECO:0000259" key="5">
    <source>
        <dbReference type="Pfam" id="PF04542"/>
    </source>
</evidence>
<evidence type="ECO:0000256" key="2">
    <source>
        <dbReference type="ARBA" id="ARBA00023015"/>
    </source>
</evidence>
<dbReference type="GO" id="GO:0016987">
    <property type="term" value="F:sigma factor activity"/>
    <property type="evidence" value="ECO:0007669"/>
    <property type="project" value="UniProtKB-KW"/>
</dbReference>
<organism evidence="7 8">
    <name type="scientific">Mycetocola zhadangensis</name>
    <dbReference type="NCBI Taxonomy" id="1164595"/>
    <lineage>
        <taxon>Bacteria</taxon>
        <taxon>Bacillati</taxon>
        <taxon>Actinomycetota</taxon>
        <taxon>Actinomycetes</taxon>
        <taxon>Micrococcales</taxon>
        <taxon>Microbacteriaceae</taxon>
        <taxon>Mycetocola</taxon>
    </lineage>
</organism>
<evidence type="ECO:0000259" key="6">
    <source>
        <dbReference type="Pfam" id="PF08281"/>
    </source>
</evidence>
<name>A0A3L7IT11_9MICO</name>
<evidence type="ECO:0000256" key="3">
    <source>
        <dbReference type="ARBA" id="ARBA00023082"/>
    </source>
</evidence>
<evidence type="ECO:0000313" key="8">
    <source>
        <dbReference type="Proteomes" id="UP000282460"/>
    </source>
</evidence>
<keyword evidence="2" id="KW-0805">Transcription regulation</keyword>
<dbReference type="Gene3D" id="1.10.1740.10">
    <property type="match status" value="1"/>
</dbReference>
<dbReference type="OrthoDB" id="3747638at2"/>
<dbReference type="InterPro" id="IPR007627">
    <property type="entry name" value="RNA_pol_sigma70_r2"/>
</dbReference>
<dbReference type="InterPro" id="IPR039425">
    <property type="entry name" value="RNA_pol_sigma-70-like"/>
</dbReference>
<dbReference type="Pfam" id="PF04542">
    <property type="entry name" value="Sigma70_r2"/>
    <property type="match status" value="1"/>
</dbReference>
<evidence type="ECO:0000256" key="4">
    <source>
        <dbReference type="ARBA" id="ARBA00023163"/>
    </source>
</evidence>
<dbReference type="InterPro" id="IPR013324">
    <property type="entry name" value="RNA_pol_sigma_r3/r4-like"/>
</dbReference>
<dbReference type="InterPro" id="IPR014284">
    <property type="entry name" value="RNA_pol_sigma-70_dom"/>
</dbReference>
<dbReference type="GO" id="GO:0006352">
    <property type="term" value="P:DNA-templated transcription initiation"/>
    <property type="evidence" value="ECO:0007669"/>
    <property type="project" value="InterPro"/>
</dbReference>
<dbReference type="PANTHER" id="PTHR43133">
    <property type="entry name" value="RNA POLYMERASE ECF-TYPE SIGMA FACTO"/>
    <property type="match status" value="1"/>
</dbReference>
<keyword evidence="3" id="KW-0731">Sigma factor</keyword>
<sequence length="185" mass="20874">MLDVHGSDRRVSVNPLADARLPTNERDANRTFDDDVRPLIVPLHRYLRRRVDSAPDADDCLSEALLVLWRHRDRLPADVSEKRLWAFGVAKGVLSNHHRSQRRRAALHERMMAEQRIAQKTSDTNSNAAVYDALAKLKTADREPIMLVAWDGFAVVDAGTLLGLSAAAARTRYSRAKAKLRNELM</sequence>
<feature type="domain" description="RNA polymerase sigma-70 region 2" evidence="5">
    <location>
        <begin position="43"/>
        <end position="104"/>
    </location>
</feature>
<dbReference type="AlphaFoldDB" id="A0A3L7IT11"/>
<protein>
    <submittedName>
        <fullName evidence="7">Sigma-70 family RNA polymerase sigma factor</fullName>
    </submittedName>
</protein>
<comment type="similarity">
    <text evidence="1">Belongs to the sigma-70 factor family. ECF subfamily.</text>
</comment>
<dbReference type="InterPro" id="IPR013325">
    <property type="entry name" value="RNA_pol_sigma_r2"/>
</dbReference>
<gene>
    <name evidence="7" type="ORF">D9V28_12795</name>
</gene>
<dbReference type="Proteomes" id="UP000282460">
    <property type="component" value="Unassembled WGS sequence"/>
</dbReference>
<proteinExistence type="inferred from homology"/>
<dbReference type="PANTHER" id="PTHR43133:SF25">
    <property type="entry name" value="RNA POLYMERASE SIGMA FACTOR RFAY-RELATED"/>
    <property type="match status" value="1"/>
</dbReference>
<evidence type="ECO:0000313" key="7">
    <source>
        <dbReference type="EMBL" id="RLQ81250.1"/>
    </source>
</evidence>
<dbReference type="SUPFAM" id="SSF88946">
    <property type="entry name" value="Sigma2 domain of RNA polymerase sigma factors"/>
    <property type="match status" value="1"/>
</dbReference>
<dbReference type="SUPFAM" id="SSF88659">
    <property type="entry name" value="Sigma3 and sigma4 domains of RNA polymerase sigma factors"/>
    <property type="match status" value="1"/>
</dbReference>
<dbReference type="EMBL" id="RCWJ01000004">
    <property type="protein sequence ID" value="RLQ81250.1"/>
    <property type="molecule type" value="Genomic_DNA"/>
</dbReference>
<dbReference type="InterPro" id="IPR036388">
    <property type="entry name" value="WH-like_DNA-bd_sf"/>
</dbReference>
<dbReference type="Pfam" id="PF08281">
    <property type="entry name" value="Sigma70_r4_2"/>
    <property type="match status" value="1"/>
</dbReference>
<evidence type="ECO:0000256" key="1">
    <source>
        <dbReference type="ARBA" id="ARBA00010641"/>
    </source>
</evidence>
<keyword evidence="8" id="KW-1185">Reference proteome</keyword>
<feature type="domain" description="RNA polymerase sigma factor 70 region 4 type 2" evidence="6">
    <location>
        <begin position="129"/>
        <end position="180"/>
    </location>
</feature>